<dbReference type="InterPro" id="IPR036318">
    <property type="entry name" value="FAD-bd_PCMH-like_sf"/>
</dbReference>
<dbReference type="RefSeq" id="WP_109257189.1">
    <property type="nucleotide sequence ID" value="NZ_JRFS01000002.1"/>
</dbReference>
<evidence type="ECO:0000256" key="1">
    <source>
        <dbReference type="ARBA" id="ARBA00022737"/>
    </source>
</evidence>
<dbReference type="EMBL" id="JRFS01000002">
    <property type="protein sequence ID" value="PWE84938.1"/>
    <property type="molecule type" value="Genomic_DNA"/>
</dbReference>
<dbReference type="InterPro" id="IPR046342">
    <property type="entry name" value="CBS_dom_sf"/>
</dbReference>
<evidence type="ECO:0000313" key="6">
    <source>
        <dbReference type="EMBL" id="PWE84938.1"/>
    </source>
</evidence>
<dbReference type="PROSITE" id="PS51371">
    <property type="entry name" value="CBS"/>
    <property type="match status" value="2"/>
</dbReference>
<keyword evidence="1" id="KW-0677">Repeat</keyword>
<sequence>MLYAIIILSILVVILLLCIGVLLYGMKNNKKTLDGILGNDDVTEEEIISMVREGHEQGTILASEAEMIHNVFEFDDKEVKDIMTHRKNIVSLDGNMSFIDAIEFIIDTGKSRFPVYENDVDSIIGVLHIKDAFTFFEKNEVYRSSIKDIDGLIRPVDFIPETVNINDLFKKMQSKKSHLAMVVDEYGQISGLIAMEDILEELVGNIEDEHDEEENYIRKSDDETFIMDGMTEFSDVKEALSLPVDDDAYETLNGFIISLSDKIPEEGDKTVISAYGYRFSVMSVEDKVIKQVMIKKLAPEEKK</sequence>
<keyword evidence="4" id="KW-0472">Membrane</keyword>
<keyword evidence="2 3" id="KW-0129">CBS domain</keyword>
<accession>A0A2U2EKB6</accession>
<dbReference type="CDD" id="cd04590">
    <property type="entry name" value="CBS_pair_CorC_HlyC_assoc"/>
    <property type="match status" value="1"/>
</dbReference>
<dbReference type="InterPro" id="IPR000644">
    <property type="entry name" value="CBS_dom"/>
</dbReference>
<dbReference type="SMART" id="SM01091">
    <property type="entry name" value="CorC_HlyC"/>
    <property type="match status" value="1"/>
</dbReference>
<dbReference type="AlphaFoldDB" id="A0A2U2EKB6"/>
<dbReference type="Pfam" id="PF00571">
    <property type="entry name" value="CBS"/>
    <property type="match status" value="2"/>
</dbReference>
<proteinExistence type="predicted"/>
<reference evidence="6 7" key="1">
    <citation type="submission" date="2014-09" db="EMBL/GenBank/DDBJ databases">
        <title>Butyrate-producing bacteria isolated from human gut.</title>
        <authorList>
            <person name="Zhang Q."/>
            <person name="Zhao L."/>
        </authorList>
    </citation>
    <scope>NUCLEOTIDE SEQUENCE [LARGE SCALE GENOMIC DNA]</scope>
    <source>
        <strain evidence="6 7">R22</strain>
    </source>
</reference>
<dbReference type="FunFam" id="3.10.580.10:FF:000002">
    <property type="entry name" value="Magnesium/cobalt efflux protein CorC"/>
    <property type="match status" value="1"/>
</dbReference>
<dbReference type="SUPFAM" id="SSF54631">
    <property type="entry name" value="CBS-domain pair"/>
    <property type="match status" value="1"/>
</dbReference>
<dbReference type="Proteomes" id="UP000245905">
    <property type="component" value="Unassembled WGS sequence"/>
</dbReference>
<organism evidence="6 7">
    <name type="scientific">Agathobacter rectalis</name>
    <dbReference type="NCBI Taxonomy" id="39491"/>
    <lineage>
        <taxon>Bacteria</taxon>
        <taxon>Bacillati</taxon>
        <taxon>Bacillota</taxon>
        <taxon>Clostridia</taxon>
        <taxon>Lachnospirales</taxon>
        <taxon>Lachnospiraceae</taxon>
        <taxon>Agathobacter</taxon>
    </lineage>
</organism>
<dbReference type="Gene3D" id="3.30.465.10">
    <property type="match status" value="1"/>
</dbReference>
<dbReference type="PANTHER" id="PTHR22777">
    <property type="entry name" value="HEMOLYSIN-RELATED"/>
    <property type="match status" value="1"/>
</dbReference>
<feature type="domain" description="CBS" evidence="5">
    <location>
        <begin position="152"/>
        <end position="212"/>
    </location>
</feature>
<keyword evidence="4" id="KW-1133">Transmembrane helix</keyword>
<evidence type="ECO:0000256" key="3">
    <source>
        <dbReference type="PROSITE-ProRule" id="PRU00703"/>
    </source>
</evidence>
<protein>
    <submittedName>
        <fullName evidence="6">Hemolysin</fullName>
    </submittedName>
</protein>
<dbReference type="PANTHER" id="PTHR22777:SF17">
    <property type="entry name" value="UPF0053 PROTEIN SLL0260"/>
    <property type="match status" value="1"/>
</dbReference>
<dbReference type="Pfam" id="PF03471">
    <property type="entry name" value="CorC_HlyC"/>
    <property type="match status" value="1"/>
</dbReference>
<feature type="domain" description="CBS" evidence="5">
    <location>
        <begin position="83"/>
        <end position="145"/>
    </location>
</feature>
<evidence type="ECO:0000313" key="7">
    <source>
        <dbReference type="Proteomes" id="UP000245905"/>
    </source>
</evidence>
<evidence type="ECO:0000256" key="2">
    <source>
        <dbReference type="ARBA" id="ARBA00023122"/>
    </source>
</evidence>
<gene>
    <name evidence="6" type="ORF">LD38_02345</name>
</gene>
<dbReference type="InterPro" id="IPR044751">
    <property type="entry name" value="Ion_transp-like_CBS"/>
</dbReference>
<feature type="transmembrane region" description="Helical" evidence="4">
    <location>
        <begin position="6"/>
        <end position="26"/>
    </location>
</feature>
<comment type="caution">
    <text evidence="6">The sequence shown here is derived from an EMBL/GenBank/DDBJ whole genome shotgun (WGS) entry which is preliminary data.</text>
</comment>
<keyword evidence="4" id="KW-0812">Transmembrane</keyword>
<dbReference type="GO" id="GO:0050660">
    <property type="term" value="F:flavin adenine dinucleotide binding"/>
    <property type="evidence" value="ECO:0007669"/>
    <property type="project" value="InterPro"/>
</dbReference>
<dbReference type="Gene3D" id="3.10.580.10">
    <property type="entry name" value="CBS-domain"/>
    <property type="match status" value="1"/>
</dbReference>
<name>A0A2U2EKB6_9FIRM</name>
<evidence type="ECO:0000256" key="4">
    <source>
        <dbReference type="SAM" id="Phobius"/>
    </source>
</evidence>
<dbReference type="InterPro" id="IPR005170">
    <property type="entry name" value="Transptr-assoc_dom"/>
</dbReference>
<dbReference type="GO" id="GO:0005886">
    <property type="term" value="C:plasma membrane"/>
    <property type="evidence" value="ECO:0007669"/>
    <property type="project" value="TreeGrafter"/>
</dbReference>
<evidence type="ECO:0000259" key="5">
    <source>
        <dbReference type="PROSITE" id="PS51371"/>
    </source>
</evidence>
<dbReference type="InterPro" id="IPR016169">
    <property type="entry name" value="FAD-bd_PCMH_sub2"/>
</dbReference>
<dbReference type="SUPFAM" id="SSF56176">
    <property type="entry name" value="FAD-binding/transporter-associated domain-like"/>
    <property type="match status" value="1"/>
</dbReference>